<dbReference type="EMBL" id="DTCA01000034">
    <property type="protein sequence ID" value="HGM06942.1"/>
    <property type="molecule type" value="Genomic_DNA"/>
</dbReference>
<proteinExistence type="predicted"/>
<sequence length="117" mass="13207">MTSAKIRYIQNIYEKKYGRLGKIASRYIGAGYSVEFNHPTRYGSVSLLVRGKGSVMAIEVVDSNEKVDAEKVKVFIEKAKLLKAKPILILYSASPKLNDDVMKLCRDNGVKIRRIKL</sequence>
<comment type="caution">
    <text evidence="1">The sequence shown here is derived from an EMBL/GenBank/DDBJ whole genome shotgun (WGS) entry which is preliminary data.</text>
</comment>
<name>A0A7C4D1C0_9CREN</name>
<organism evidence="1">
    <name type="scientific">Ignisphaera aggregans</name>
    <dbReference type="NCBI Taxonomy" id="334771"/>
    <lineage>
        <taxon>Archaea</taxon>
        <taxon>Thermoproteota</taxon>
        <taxon>Thermoprotei</taxon>
        <taxon>Desulfurococcales</taxon>
        <taxon>Desulfurococcaceae</taxon>
        <taxon>Ignisphaera</taxon>
    </lineage>
</organism>
<evidence type="ECO:0008006" key="2">
    <source>
        <dbReference type="Google" id="ProtNLM"/>
    </source>
</evidence>
<gene>
    <name evidence="1" type="ORF">ENU31_00835</name>
</gene>
<dbReference type="AlphaFoldDB" id="A0A7C4D1C0"/>
<protein>
    <recommendedName>
        <fullName evidence="2">Restriction endonuclease type IV Mrr domain-containing protein</fullName>
    </recommendedName>
</protein>
<accession>A0A7C4D1C0</accession>
<reference evidence="1" key="1">
    <citation type="journal article" date="2020" name="mSystems">
        <title>Genome- and Community-Level Interaction Insights into Carbon Utilization and Element Cycling Functions of Hydrothermarchaeota in Hydrothermal Sediment.</title>
        <authorList>
            <person name="Zhou Z."/>
            <person name="Liu Y."/>
            <person name="Xu W."/>
            <person name="Pan J."/>
            <person name="Luo Z.H."/>
            <person name="Li M."/>
        </authorList>
    </citation>
    <scope>NUCLEOTIDE SEQUENCE [LARGE SCALE GENOMIC DNA]</scope>
    <source>
        <strain evidence="1">SpSt-658</strain>
    </source>
</reference>
<evidence type="ECO:0000313" key="1">
    <source>
        <dbReference type="EMBL" id="HGM06942.1"/>
    </source>
</evidence>